<evidence type="ECO:0000313" key="10">
    <source>
        <dbReference type="EMBL" id="CAG8489609.1"/>
    </source>
</evidence>
<keyword evidence="4" id="KW-0560">Oxidoreductase</keyword>
<evidence type="ECO:0000256" key="2">
    <source>
        <dbReference type="ARBA" id="ARBA00022630"/>
    </source>
</evidence>
<evidence type="ECO:0000256" key="6">
    <source>
        <dbReference type="ARBA" id="ARBA00037941"/>
    </source>
</evidence>
<evidence type="ECO:0000256" key="1">
    <source>
        <dbReference type="ARBA" id="ARBA00001974"/>
    </source>
</evidence>
<organism evidence="10 11">
    <name type="scientific">Paraglomus occultum</name>
    <dbReference type="NCBI Taxonomy" id="144539"/>
    <lineage>
        <taxon>Eukaryota</taxon>
        <taxon>Fungi</taxon>
        <taxon>Fungi incertae sedis</taxon>
        <taxon>Mucoromycota</taxon>
        <taxon>Glomeromycotina</taxon>
        <taxon>Glomeromycetes</taxon>
        <taxon>Paraglomerales</taxon>
        <taxon>Paraglomeraceae</taxon>
        <taxon>Paraglomus</taxon>
    </lineage>
</organism>
<evidence type="ECO:0000256" key="8">
    <source>
        <dbReference type="ARBA" id="ARBA00041137"/>
    </source>
</evidence>
<sequence>FPKYDFSVDNLIIGGGVIGLAIAERLSRNRHRSTLLVEKKVDVGEETSEVIHAGIYFPENFLKTSLCIRGKNLLYELCQSTLVIPFRRVGKWIVSRNNDESEYLESLKRTADKLGVDTYFVSRSERERQEPDVNAHEALCSPTTGIIDSHALMRYLSTKIKENGGDIALQAKVVRITKNEGGGYLVSVSSPDTQTVIKSEKVINAAGLYADKIANMILPGNVYKLYYAKGHYYSYSGLSDVKVNRLIYPVPERHMAGAGTHLTLDLSGAIRFGPDVLYVDTPDNYDIIDDNGERTEQIWKAVTSYLPKIKKEKLYPGYTGIRPKLQGPDEQFRDFVIKEESDHGLSGFVNLVGIESPGLTASLAIAEMVEGILDNH</sequence>
<evidence type="ECO:0000313" key="11">
    <source>
        <dbReference type="Proteomes" id="UP000789572"/>
    </source>
</evidence>
<gene>
    <name evidence="10" type="ORF">POCULU_LOCUS1995</name>
</gene>
<dbReference type="OrthoDB" id="498204at2759"/>
<keyword evidence="2" id="KW-0285">Flavoprotein</keyword>
<dbReference type="PANTHER" id="PTHR43104:SF4">
    <property type="entry name" value="L-2-HYDROXYGLUTARATE DEHYDROGENASE, MITOCHONDRIAL"/>
    <property type="match status" value="1"/>
</dbReference>
<comment type="catalytic activity">
    <reaction evidence="5">
        <text>(S)-2-hydroxyglutarate + A = 2-oxoglutarate + AH2</text>
        <dbReference type="Rhea" id="RHEA:21252"/>
        <dbReference type="ChEBI" id="CHEBI:13193"/>
        <dbReference type="ChEBI" id="CHEBI:16782"/>
        <dbReference type="ChEBI" id="CHEBI:16810"/>
        <dbReference type="ChEBI" id="CHEBI:17499"/>
        <dbReference type="EC" id="1.1.99.2"/>
    </reaction>
</comment>
<keyword evidence="11" id="KW-1185">Reference proteome</keyword>
<keyword evidence="3" id="KW-0274">FAD</keyword>
<comment type="similarity">
    <text evidence="6">Belongs to the L2HGDH family.</text>
</comment>
<dbReference type="Pfam" id="PF01266">
    <property type="entry name" value="DAO"/>
    <property type="match status" value="1"/>
</dbReference>
<evidence type="ECO:0000256" key="5">
    <source>
        <dbReference type="ARBA" id="ARBA00036066"/>
    </source>
</evidence>
<dbReference type="Gene3D" id="3.50.50.60">
    <property type="entry name" value="FAD/NAD(P)-binding domain"/>
    <property type="match status" value="1"/>
</dbReference>
<evidence type="ECO:0000259" key="9">
    <source>
        <dbReference type="Pfam" id="PF01266"/>
    </source>
</evidence>
<dbReference type="Gene3D" id="3.30.9.10">
    <property type="entry name" value="D-Amino Acid Oxidase, subunit A, domain 2"/>
    <property type="match status" value="1"/>
</dbReference>
<reference evidence="10" key="1">
    <citation type="submission" date="2021-06" db="EMBL/GenBank/DDBJ databases">
        <authorList>
            <person name="Kallberg Y."/>
            <person name="Tangrot J."/>
            <person name="Rosling A."/>
        </authorList>
    </citation>
    <scope>NUCLEOTIDE SEQUENCE</scope>
    <source>
        <strain evidence="10">IA702</strain>
    </source>
</reference>
<dbReference type="AlphaFoldDB" id="A0A9N8WH16"/>
<dbReference type="PANTHER" id="PTHR43104">
    <property type="entry name" value="L-2-HYDROXYGLUTARATE DEHYDROGENASE, MITOCHONDRIAL"/>
    <property type="match status" value="1"/>
</dbReference>
<comment type="caution">
    <text evidence="10">The sequence shown here is derived from an EMBL/GenBank/DDBJ whole genome shotgun (WGS) entry which is preliminary data.</text>
</comment>
<protein>
    <recommendedName>
        <fullName evidence="8">L-2-hydroxyglutarate dehydrogenase, mitochondrial</fullName>
        <ecNumber evidence="7">1.1.99.2</ecNumber>
    </recommendedName>
</protein>
<feature type="non-terminal residue" evidence="10">
    <location>
        <position position="1"/>
    </location>
</feature>
<dbReference type="InterPro" id="IPR036188">
    <property type="entry name" value="FAD/NAD-bd_sf"/>
</dbReference>
<accession>A0A9N8WH16</accession>
<dbReference type="EC" id="1.1.99.2" evidence="7"/>
<feature type="domain" description="FAD dependent oxidoreductase" evidence="9">
    <location>
        <begin position="11"/>
        <end position="369"/>
    </location>
</feature>
<name>A0A9N8WH16_9GLOM</name>
<dbReference type="EMBL" id="CAJVPJ010000169">
    <property type="protein sequence ID" value="CAG8489609.1"/>
    <property type="molecule type" value="Genomic_DNA"/>
</dbReference>
<dbReference type="InterPro" id="IPR006076">
    <property type="entry name" value="FAD-dep_OxRdtase"/>
</dbReference>
<dbReference type="Proteomes" id="UP000789572">
    <property type="component" value="Unassembled WGS sequence"/>
</dbReference>
<proteinExistence type="inferred from homology"/>
<comment type="cofactor">
    <cofactor evidence="1">
        <name>FAD</name>
        <dbReference type="ChEBI" id="CHEBI:57692"/>
    </cofactor>
</comment>
<evidence type="ECO:0000256" key="3">
    <source>
        <dbReference type="ARBA" id="ARBA00022827"/>
    </source>
</evidence>
<evidence type="ECO:0000256" key="4">
    <source>
        <dbReference type="ARBA" id="ARBA00023002"/>
    </source>
</evidence>
<evidence type="ECO:0000256" key="7">
    <source>
        <dbReference type="ARBA" id="ARBA00038878"/>
    </source>
</evidence>
<dbReference type="GO" id="GO:0047545">
    <property type="term" value="F:(S)-2-hydroxyglutarate dehydrogenase activity"/>
    <property type="evidence" value="ECO:0007669"/>
    <property type="project" value="UniProtKB-EC"/>
</dbReference>
<dbReference type="SUPFAM" id="SSF51905">
    <property type="entry name" value="FAD/NAD(P)-binding domain"/>
    <property type="match status" value="1"/>
</dbReference>